<keyword evidence="2" id="KW-1185">Reference proteome</keyword>
<evidence type="ECO:0008006" key="3">
    <source>
        <dbReference type="Google" id="ProtNLM"/>
    </source>
</evidence>
<dbReference type="AlphaFoldDB" id="A0A1W6SPT7"/>
<dbReference type="RefSeq" id="WP_004178445.1">
    <property type="nucleotide sequence ID" value="NZ_CP021106.3"/>
</dbReference>
<name>A0A1W6SPT7_9PROT</name>
<organism evidence="1 2">
    <name type="scientific">Nitrosospira lacus</name>
    <dbReference type="NCBI Taxonomy" id="1288494"/>
    <lineage>
        <taxon>Bacteria</taxon>
        <taxon>Pseudomonadati</taxon>
        <taxon>Pseudomonadota</taxon>
        <taxon>Betaproteobacteria</taxon>
        <taxon>Nitrosomonadales</taxon>
        <taxon>Nitrosomonadaceae</taxon>
        <taxon>Nitrosospira</taxon>
    </lineage>
</organism>
<dbReference type="eggNOG" id="ENOG5030S2S">
    <property type="taxonomic scope" value="Bacteria"/>
</dbReference>
<proteinExistence type="predicted"/>
<sequence length="133" mass="14097">MISPAVTAIVIAILAALAFGGGFALSDWRMASQIQRLNTNNAMLSAANDKCATDIQSVRMALETLTVAAAKREKDAIKAMRSAATAAATHTGNAKKIRSLPPVAAAAPGKQCEVISMEQIQYVQSRHRHDLSH</sequence>
<evidence type="ECO:0000313" key="1">
    <source>
        <dbReference type="EMBL" id="ARO87828.1"/>
    </source>
</evidence>
<dbReference type="OrthoDB" id="8565672at2"/>
<dbReference type="Proteomes" id="UP000012179">
    <property type="component" value="Chromosome"/>
</dbReference>
<accession>A0A1W6SPT7</accession>
<reference evidence="1 2" key="1">
    <citation type="journal article" date="2015" name="Int. J. Syst. Evol. Microbiol.">
        <title>Nitrosospira lacus sp. nov., a psychrotolerant, ammonia-oxidizing bacterium from sandy lake sediment.</title>
        <authorList>
            <person name="Urakawa H."/>
            <person name="Garcia J.C."/>
            <person name="Nielsen J.L."/>
            <person name="Le V.Q."/>
            <person name="Kozlowski J.A."/>
            <person name="Stein L.Y."/>
            <person name="Lim C.K."/>
            <person name="Pommerening-Roser A."/>
            <person name="Martens-Habbena W."/>
            <person name="Stahl D.A."/>
            <person name="Klotz M.G."/>
        </authorList>
    </citation>
    <scope>NUCLEOTIDE SEQUENCE [LARGE SCALE GENOMIC DNA]</scope>
    <source>
        <strain evidence="1 2">APG3</strain>
    </source>
</reference>
<dbReference type="EMBL" id="CP021106">
    <property type="protein sequence ID" value="ARO87828.1"/>
    <property type="molecule type" value="Genomic_DNA"/>
</dbReference>
<protein>
    <recommendedName>
        <fullName evidence="3">DUF2570 domain-containing protein</fullName>
    </recommendedName>
</protein>
<evidence type="ECO:0000313" key="2">
    <source>
        <dbReference type="Proteomes" id="UP000012179"/>
    </source>
</evidence>
<gene>
    <name evidence="1" type="ORF">EBAPG3_008645</name>
</gene>
<dbReference type="KEGG" id="nlc:EBAPG3_008645"/>